<dbReference type="GO" id="GO:0016020">
    <property type="term" value="C:membrane"/>
    <property type="evidence" value="ECO:0007669"/>
    <property type="project" value="InterPro"/>
</dbReference>
<comment type="similarity">
    <text evidence="2">Belongs to the bacterial PQQ dehydrogenase family.</text>
</comment>
<reference evidence="5" key="1">
    <citation type="submission" date="2018-05" db="EMBL/GenBank/DDBJ databases">
        <authorList>
            <person name="Lanie J.A."/>
            <person name="Ng W.-L."/>
            <person name="Kazmierczak K.M."/>
            <person name="Andrzejewski T.M."/>
            <person name="Davidsen T.M."/>
            <person name="Wayne K.J."/>
            <person name="Tettelin H."/>
            <person name="Glass J.I."/>
            <person name="Rusch D."/>
            <person name="Podicherti R."/>
            <person name="Tsui H.-C.T."/>
            <person name="Winkler M.E."/>
        </authorList>
    </citation>
    <scope>NUCLEOTIDE SEQUENCE</scope>
</reference>
<dbReference type="GO" id="GO:0048038">
    <property type="term" value="F:quinone binding"/>
    <property type="evidence" value="ECO:0007669"/>
    <property type="project" value="InterPro"/>
</dbReference>
<dbReference type="AlphaFoldDB" id="A0A381TJ35"/>
<keyword evidence="3" id="KW-0560">Oxidoreductase</keyword>
<proteinExistence type="inferred from homology"/>
<dbReference type="InterPro" id="IPR017511">
    <property type="entry name" value="PQQ_mDH"/>
</dbReference>
<dbReference type="InterPro" id="IPR002372">
    <property type="entry name" value="PQQ_rpt_dom"/>
</dbReference>
<name>A0A381TJ35_9ZZZZ</name>
<protein>
    <recommendedName>
        <fullName evidence="4">Pyrrolo-quinoline quinone repeat domain-containing protein</fullName>
    </recommendedName>
</protein>
<dbReference type="GO" id="GO:0008876">
    <property type="term" value="F:quinoprotein glucose dehydrogenase activity"/>
    <property type="evidence" value="ECO:0007669"/>
    <property type="project" value="TreeGrafter"/>
</dbReference>
<gene>
    <name evidence="5" type="ORF">METZ01_LOCUS68412</name>
</gene>
<evidence type="ECO:0000256" key="1">
    <source>
        <dbReference type="ARBA" id="ARBA00001931"/>
    </source>
</evidence>
<feature type="non-terminal residue" evidence="5">
    <location>
        <position position="1"/>
    </location>
</feature>
<comment type="cofactor">
    <cofactor evidence="1">
        <name>pyrroloquinoline quinone</name>
        <dbReference type="ChEBI" id="CHEBI:58442"/>
    </cofactor>
</comment>
<evidence type="ECO:0000256" key="2">
    <source>
        <dbReference type="ARBA" id="ARBA00008156"/>
    </source>
</evidence>
<sequence>VQKSLRKYLFLVCLINFFVTGHAFSQNDDWTSYGKDPGGGHYSSADEITPENVKNLRQVWVHRSGDYHEGGNWREGGLGSTLQTSFGVTPILVDEILFYCTPYNRVIALNSETGEEKWVFDPKMEIEGKALLHCRGVSSWKDQTRFESEECSHRIIAITIDAELFSIDGKNGKLCKDFGDNGRIDLRVGMGDHDPSHYWSTSPPAIINDKIVIGGGIIDNFQADVPGGVVRAYDVRTGELLWYWEPIPPGWEPVLDESDNQLFQKSTTNVWSIISADPELNMVYLPTGNVTPDYYGGQRNGLDYYSSSVVALNADTGEVVWYFQTVHHDIWDYDVPSQPTFYDIEKDGHTIKALAQTTKTGLVFLLNRETGEPIYPVEEREVPQGAVKGDYVSKTQPFPTKPSPLSLSYFDPEESPWGFTFWDKGYCKKVAKELRSEGLYTPPSLQGSVHYPSAIGGNNWGGPAIDYSRNIMIVNTMNLASIIKMIPREDCDKPLEELAGNILSRHTAIETNTGTPYCNLRSMGFFSPLNVPCTKPPWGKLTAIDLNSGEQIWDVPLGTSKDLAPFPFHWIKGSPNMGGPTVTASGVTFIAATSDYYLRAFNTLTGEELAKFRLPTGGHATPMTYKNKDGKQFVVIAAGGHWTLSPPSDHVIAYALP</sequence>
<dbReference type="EMBL" id="UINC01004603">
    <property type="protein sequence ID" value="SVA15558.1"/>
    <property type="molecule type" value="Genomic_DNA"/>
</dbReference>
<evidence type="ECO:0000313" key="5">
    <source>
        <dbReference type="EMBL" id="SVA15558.1"/>
    </source>
</evidence>
<dbReference type="PANTHER" id="PTHR32303">
    <property type="entry name" value="QUINOPROTEIN ALCOHOL DEHYDROGENASE (CYTOCHROME C)"/>
    <property type="match status" value="1"/>
</dbReference>
<dbReference type="Gene3D" id="2.140.10.10">
    <property type="entry name" value="Quinoprotein alcohol dehydrogenase-like superfamily"/>
    <property type="match status" value="2"/>
</dbReference>
<dbReference type="Pfam" id="PF01011">
    <property type="entry name" value="PQQ"/>
    <property type="match status" value="1"/>
</dbReference>
<dbReference type="SMART" id="SM00564">
    <property type="entry name" value="PQQ"/>
    <property type="match status" value="5"/>
</dbReference>
<dbReference type="CDD" id="cd10280">
    <property type="entry name" value="PQQ_mGDH"/>
    <property type="match status" value="1"/>
</dbReference>
<dbReference type="InterPro" id="IPR018391">
    <property type="entry name" value="PQQ_b-propeller_rpt"/>
</dbReference>
<evidence type="ECO:0000256" key="3">
    <source>
        <dbReference type="ARBA" id="ARBA00023002"/>
    </source>
</evidence>
<evidence type="ECO:0000259" key="4">
    <source>
        <dbReference type="Pfam" id="PF01011"/>
    </source>
</evidence>
<dbReference type="SUPFAM" id="SSF50998">
    <property type="entry name" value="Quinoprotein alcohol dehydrogenase-like"/>
    <property type="match status" value="1"/>
</dbReference>
<accession>A0A381TJ35</accession>
<feature type="domain" description="Pyrrolo-quinoline quinone repeat" evidence="4">
    <location>
        <begin position="30"/>
        <end position="634"/>
    </location>
</feature>
<dbReference type="PANTHER" id="PTHR32303:SF4">
    <property type="entry name" value="QUINOPROTEIN GLUCOSE DEHYDROGENASE"/>
    <property type="match status" value="1"/>
</dbReference>
<dbReference type="InterPro" id="IPR011047">
    <property type="entry name" value="Quinoprotein_ADH-like_sf"/>
</dbReference>
<organism evidence="5">
    <name type="scientific">marine metagenome</name>
    <dbReference type="NCBI Taxonomy" id="408172"/>
    <lineage>
        <taxon>unclassified sequences</taxon>
        <taxon>metagenomes</taxon>
        <taxon>ecological metagenomes</taxon>
    </lineage>
</organism>